<dbReference type="OrthoDB" id="5106738at2"/>
<dbReference type="Proteomes" id="UP000186819">
    <property type="component" value="Unassembled WGS sequence"/>
</dbReference>
<dbReference type="RefSeq" id="WP_076600578.1">
    <property type="nucleotide sequence ID" value="NZ_FTMD01000002.1"/>
</dbReference>
<keyword evidence="2" id="KW-1185">Reference proteome</keyword>
<evidence type="ECO:0000313" key="1">
    <source>
        <dbReference type="EMBL" id="SIQ03548.1"/>
    </source>
</evidence>
<dbReference type="AlphaFoldDB" id="A0A1N6PGR2"/>
<dbReference type="EMBL" id="FTMD01000002">
    <property type="protein sequence ID" value="SIQ03548.1"/>
    <property type="molecule type" value="Genomic_DNA"/>
</dbReference>
<sequence length="286" mass="32375">MTTVTSVLVPSLQDLEETISDFRDASFQSCESVLERLIYQLDEEPMSGFLAAVLPAPIFSEWFGKTQGSVGSMVGSGVLEWPVDRSERVAMQIALVRAIASKQVRFLDFVHQFYYSGRNLSDHVEAFAAKLLEPLLRDMKRLTESRAVPPVLFEAMGNLPPSGDALLDSMLRDACLKFKDPAPKARAEATEKLWDAWERLKSVEVQGNKKLSVIRLLDRASPDPAFRTYLEAEAKTLTEIGNAFHIRHFETDKISLAQPEQFDYLFHRLYALMHFLLFSRQRGDDA</sequence>
<protein>
    <submittedName>
        <fullName evidence="1">Uncharacterized protein</fullName>
    </submittedName>
</protein>
<organism evidence="1 2">
    <name type="scientific">Aromatoleum tolulyticum</name>
    <dbReference type="NCBI Taxonomy" id="34027"/>
    <lineage>
        <taxon>Bacteria</taxon>
        <taxon>Pseudomonadati</taxon>
        <taxon>Pseudomonadota</taxon>
        <taxon>Betaproteobacteria</taxon>
        <taxon>Rhodocyclales</taxon>
        <taxon>Rhodocyclaceae</taxon>
        <taxon>Aromatoleum</taxon>
    </lineage>
</organism>
<accession>A0A1N6PGR2</accession>
<proteinExistence type="predicted"/>
<name>A0A1N6PGR2_9RHOO</name>
<gene>
    <name evidence="1" type="ORF">SAMN05421829_10239</name>
</gene>
<evidence type="ECO:0000313" key="2">
    <source>
        <dbReference type="Proteomes" id="UP000186819"/>
    </source>
</evidence>
<reference evidence="2" key="1">
    <citation type="submission" date="2017-01" db="EMBL/GenBank/DDBJ databases">
        <authorList>
            <person name="Varghese N."/>
            <person name="Submissions S."/>
        </authorList>
    </citation>
    <scope>NUCLEOTIDE SEQUENCE [LARGE SCALE GENOMIC DNA]</scope>
    <source>
        <strain evidence="2">ATCC 51758</strain>
    </source>
</reference>